<protein>
    <submittedName>
        <fullName evidence="2">Uncharacterized protein</fullName>
    </submittedName>
</protein>
<name>A0A1D3D4K7_9EIME</name>
<feature type="compositionally biased region" description="Low complexity" evidence="1">
    <location>
        <begin position="161"/>
        <end position="172"/>
    </location>
</feature>
<feature type="compositionally biased region" description="Basic and acidic residues" evidence="1">
    <location>
        <begin position="143"/>
        <end position="155"/>
    </location>
</feature>
<dbReference type="AlphaFoldDB" id="A0A1D3D4K7"/>
<organism evidence="2 3">
    <name type="scientific">Cyclospora cayetanensis</name>
    <dbReference type="NCBI Taxonomy" id="88456"/>
    <lineage>
        <taxon>Eukaryota</taxon>
        <taxon>Sar</taxon>
        <taxon>Alveolata</taxon>
        <taxon>Apicomplexa</taxon>
        <taxon>Conoidasida</taxon>
        <taxon>Coccidia</taxon>
        <taxon>Eucoccidiorida</taxon>
        <taxon>Eimeriorina</taxon>
        <taxon>Eimeriidae</taxon>
        <taxon>Cyclospora</taxon>
    </lineage>
</organism>
<reference evidence="2 3" key="1">
    <citation type="journal article" date="2016" name="BMC Genomics">
        <title>Comparative genomics reveals Cyclospora cayetanensis possesses coccidia-like metabolism and invasion components but unique surface antigens.</title>
        <authorList>
            <person name="Liu S."/>
            <person name="Wang L."/>
            <person name="Zheng H."/>
            <person name="Xu Z."/>
            <person name="Roellig D.M."/>
            <person name="Li N."/>
            <person name="Frace M.A."/>
            <person name="Tang K."/>
            <person name="Arrowood M.J."/>
            <person name="Moss D.M."/>
            <person name="Zhang L."/>
            <person name="Feng Y."/>
            <person name="Xiao L."/>
        </authorList>
    </citation>
    <scope>NUCLEOTIDE SEQUENCE [LARGE SCALE GENOMIC DNA]</scope>
    <source>
        <strain evidence="2 3">CHN_HEN01</strain>
    </source>
</reference>
<accession>A0A1D3D4K7</accession>
<gene>
    <name evidence="2" type="ORF">cyc_06226</name>
</gene>
<evidence type="ECO:0000256" key="1">
    <source>
        <dbReference type="SAM" id="MobiDB-lite"/>
    </source>
</evidence>
<evidence type="ECO:0000313" key="2">
    <source>
        <dbReference type="EMBL" id="OEH78381.1"/>
    </source>
</evidence>
<comment type="caution">
    <text evidence="2">The sequence shown here is derived from an EMBL/GenBank/DDBJ whole genome shotgun (WGS) entry which is preliminary data.</text>
</comment>
<dbReference type="EMBL" id="JROU02000762">
    <property type="protein sequence ID" value="OEH78381.1"/>
    <property type="molecule type" value="Genomic_DNA"/>
</dbReference>
<proteinExistence type="predicted"/>
<feature type="compositionally biased region" description="Basic and acidic residues" evidence="1">
    <location>
        <begin position="114"/>
        <end position="123"/>
    </location>
</feature>
<sequence>MALKLASKEASRDSEETARLKAENESLKARLRKLGRLRGAPSSATHEETVPQEPKPETAAPDVGRGTLASVAVSGEEATADETAVSTRPTNSPEEEEDVVVIAPSGARLLHKTLVDGEAERPSDGSSLEMPSPAEIPSSRWRVKPEEKGVKRAPLEEDCNSSSLLQSSQQQQGSEAAAVAATWTSEE</sequence>
<dbReference type="InParanoid" id="A0A1D3D4K7"/>
<dbReference type="VEuPathDB" id="ToxoDB:LOC34622443"/>
<dbReference type="VEuPathDB" id="ToxoDB:cyc_06226"/>
<feature type="compositionally biased region" description="Basic and acidic residues" evidence="1">
    <location>
        <begin position="1"/>
        <end position="28"/>
    </location>
</feature>
<dbReference type="Proteomes" id="UP000095192">
    <property type="component" value="Unassembled WGS sequence"/>
</dbReference>
<feature type="region of interest" description="Disordered" evidence="1">
    <location>
        <begin position="114"/>
        <end position="187"/>
    </location>
</feature>
<evidence type="ECO:0000313" key="3">
    <source>
        <dbReference type="Proteomes" id="UP000095192"/>
    </source>
</evidence>
<feature type="region of interest" description="Disordered" evidence="1">
    <location>
        <begin position="1"/>
        <end position="98"/>
    </location>
</feature>
<keyword evidence="3" id="KW-1185">Reference proteome</keyword>